<dbReference type="OrthoDB" id="194358at2759"/>
<dbReference type="AlphaFoldDB" id="A0A8H5XVG6"/>
<comment type="caution">
    <text evidence="3">The sequence shown here is derived from an EMBL/GenBank/DDBJ whole genome shotgun (WGS) entry which is preliminary data.</text>
</comment>
<accession>A0A8H5XVG6</accession>
<dbReference type="PANTHER" id="PTHR10622">
    <property type="entry name" value="HET DOMAIN-CONTAINING PROTEIN"/>
    <property type="match status" value="1"/>
</dbReference>
<dbReference type="InterPro" id="IPR058525">
    <property type="entry name" value="DUF8212"/>
</dbReference>
<evidence type="ECO:0000313" key="3">
    <source>
        <dbReference type="EMBL" id="KAF5700687.1"/>
    </source>
</evidence>
<feature type="domain" description="Heterokaryon incompatibility" evidence="1">
    <location>
        <begin position="22"/>
        <end position="109"/>
    </location>
</feature>
<keyword evidence="4" id="KW-1185">Reference proteome</keyword>
<sequence>MRLINVKTLRLEVFLDDKTPPYAILSHTWGNDHEELTLRDVEKGNIDKPGTGSVKFQGCCRQAEKDRLEYAWIDTCCIDQTNLVELSEAINSMFRWYRQADVCYAYLSDVPGGDEWRRHGSKFRTSRWFRRGWTLQELLAPKRLLFYDSEWRRLGTKGNMRTAIGEITGVPSQFLLGINDFRFASVAQRMSWAAQRDTKRKEDLAYCLLGIFDVTMPMIYGEGGEQAFLRLQEQIMKKTRDDSILAWGLSIKGLPTSDSDQVTAGRILAAAPSDFANSGHIVSHKRSTALNTFDISGGSLRIHLSLLTTSAGKTIGLLGCGPEHKTQQVVGIPLAKITLESFDQYVRPSGSRSILLPASASSTSPKLIYIKNESQSNKSADTNRHYWLYDEDEFTKLNLDLVDVAPQSCWDEEQALIMSTVESDNGATHRILARLRHNQEGSRDFVILLELKKQATWTGAAECYVMICRRGTTLVELAGNLEYLAHQAFGKRSASNGLLHLRVTLDTDAHPMFIIRSEEAPHPPDVTVDATEELQKSDTIVSIFEDARKGISADEQPSGLTRLANIAVSFLLYIIALLNASANQVVRRVYGLNPELLDHTYQEGLPSGGERLVTDIGKLVKHDPVLEHFFNDNNNFVQGLTQKAADLAGDSGTSLGDKDLLSKVIKVSLHQQVIYCDDSTSMKRQDRWGSQKKLIQRIANITTRILPDGEGVALRFINRDADDSSNLTPEGIAKVIDPMPWQPGGDSHIGTSLKLKVLEPLVYTKIKAKSLERPLLISIMTDGMPEPEPKSTLEDCILECGQMLQDAGYPRESMCLWPNPLFATLSSSGSVIF</sequence>
<organism evidence="3 4">
    <name type="scientific">Fusarium mundagurra</name>
    <dbReference type="NCBI Taxonomy" id="1567541"/>
    <lineage>
        <taxon>Eukaryota</taxon>
        <taxon>Fungi</taxon>
        <taxon>Dikarya</taxon>
        <taxon>Ascomycota</taxon>
        <taxon>Pezizomycotina</taxon>
        <taxon>Sordariomycetes</taxon>
        <taxon>Hypocreomycetidae</taxon>
        <taxon>Hypocreales</taxon>
        <taxon>Nectriaceae</taxon>
        <taxon>Fusarium</taxon>
        <taxon>Fusarium fujikuroi species complex</taxon>
    </lineage>
</organism>
<dbReference type="InterPro" id="IPR010730">
    <property type="entry name" value="HET"/>
</dbReference>
<proteinExistence type="predicted"/>
<dbReference type="Pfam" id="PF26640">
    <property type="entry name" value="DUF8212"/>
    <property type="match status" value="1"/>
</dbReference>
<dbReference type="EMBL" id="JAAOAN010000715">
    <property type="protein sequence ID" value="KAF5700687.1"/>
    <property type="molecule type" value="Genomic_DNA"/>
</dbReference>
<dbReference type="Pfam" id="PF06985">
    <property type="entry name" value="HET"/>
    <property type="match status" value="1"/>
</dbReference>
<dbReference type="PANTHER" id="PTHR10622:SF10">
    <property type="entry name" value="HET DOMAIN-CONTAINING PROTEIN"/>
    <property type="match status" value="1"/>
</dbReference>
<name>A0A8H5XVG6_9HYPO</name>
<reference evidence="3 4" key="1">
    <citation type="submission" date="2020-05" db="EMBL/GenBank/DDBJ databases">
        <title>Identification and distribution of gene clusters putatively required for synthesis of sphingolipid metabolism inhibitors in phylogenetically diverse species of the filamentous fungus Fusarium.</title>
        <authorList>
            <person name="Kim H.-S."/>
            <person name="Busman M."/>
            <person name="Brown D.W."/>
            <person name="Divon H."/>
            <person name="Uhlig S."/>
            <person name="Proctor R.H."/>
        </authorList>
    </citation>
    <scope>NUCLEOTIDE SEQUENCE [LARGE SCALE GENOMIC DNA]</scope>
    <source>
        <strain evidence="3 4">NRRL 66235</strain>
    </source>
</reference>
<evidence type="ECO:0000313" key="4">
    <source>
        <dbReference type="Proteomes" id="UP000544331"/>
    </source>
</evidence>
<feature type="domain" description="DUF8212" evidence="2">
    <location>
        <begin position="226"/>
        <end position="289"/>
    </location>
</feature>
<dbReference type="Proteomes" id="UP000544331">
    <property type="component" value="Unassembled WGS sequence"/>
</dbReference>
<protein>
    <submittedName>
        <fullName evidence="3">Heterokaryon incompatibility protein het-E-1</fullName>
    </submittedName>
</protein>
<evidence type="ECO:0000259" key="1">
    <source>
        <dbReference type="Pfam" id="PF06985"/>
    </source>
</evidence>
<evidence type="ECO:0000259" key="2">
    <source>
        <dbReference type="Pfam" id="PF26640"/>
    </source>
</evidence>
<gene>
    <name evidence="3" type="ORF">FMUND_14225</name>
</gene>